<comment type="caution">
    <text evidence="16">The sequence shown here is derived from an EMBL/GenBank/DDBJ whole genome shotgun (WGS) entry which is preliminary data.</text>
</comment>
<dbReference type="Pfam" id="PF00067">
    <property type="entry name" value="p450"/>
    <property type="match status" value="2"/>
</dbReference>
<keyword evidence="8" id="KW-0492">Microsome</keyword>
<evidence type="ECO:0000256" key="7">
    <source>
        <dbReference type="ARBA" id="ARBA00022824"/>
    </source>
</evidence>
<keyword evidence="9 14" id="KW-0560">Oxidoreductase</keyword>
<dbReference type="PANTHER" id="PTHR24292">
    <property type="entry name" value="CYTOCHROME P450"/>
    <property type="match status" value="1"/>
</dbReference>
<dbReference type="PANTHER" id="PTHR24292:SF54">
    <property type="entry name" value="CYP9F3-RELATED"/>
    <property type="match status" value="1"/>
</dbReference>
<dbReference type="Proteomes" id="UP000235965">
    <property type="component" value="Unassembled WGS sequence"/>
</dbReference>
<evidence type="ECO:0000256" key="4">
    <source>
        <dbReference type="ARBA" id="ARBA00010617"/>
    </source>
</evidence>
<keyword evidence="17" id="KW-1185">Reference proteome</keyword>
<keyword evidence="12 15" id="KW-0472">Membrane</keyword>
<dbReference type="GO" id="GO:0020037">
    <property type="term" value="F:heme binding"/>
    <property type="evidence" value="ECO:0007669"/>
    <property type="project" value="InterPro"/>
</dbReference>
<evidence type="ECO:0000256" key="3">
    <source>
        <dbReference type="ARBA" id="ARBA00004406"/>
    </source>
</evidence>
<evidence type="ECO:0000256" key="10">
    <source>
        <dbReference type="ARBA" id="ARBA00023004"/>
    </source>
</evidence>
<dbReference type="PRINTS" id="PR00463">
    <property type="entry name" value="EP450I"/>
</dbReference>
<keyword evidence="15" id="KW-0812">Transmembrane</keyword>
<keyword evidence="11 14" id="KW-0503">Monooxygenase</keyword>
<evidence type="ECO:0000256" key="5">
    <source>
        <dbReference type="ARBA" id="ARBA00022617"/>
    </source>
</evidence>
<comment type="cofactor">
    <cofactor evidence="1 13">
        <name>heme</name>
        <dbReference type="ChEBI" id="CHEBI:30413"/>
    </cofactor>
</comment>
<dbReference type="GO" id="GO:0005789">
    <property type="term" value="C:endoplasmic reticulum membrane"/>
    <property type="evidence" value="ECO:0007669"/>
    <property type="project" value="UniProtKB-SubCell"/>
</dbReference>
<dbReference type="PROSITE" id="PS00086">
    <property type="entry name" value="CYTOCHROME_P450"/>
    <property type="match status" value="1"/>
</dbReference>
<evidence type="ECO:0000256" key="11">
    <source>
        <dbReference type="ARBA" id="ARBA00023033"/>
    </source>
</evidence>
<evidence type="ECO:0000256" key="15">
    <source>
        <dbReference type="SAM" id="Phobius"/>
    </source>
</evidence>
<evidence type="ECO:0000313" key="17">
    <source>
        <dbReference type="Proteomes" id="UP000235965"/>
    </source>
</evidence>
<sequence length="504" mass="56888">MGGSEDVKWLGSEVTVALIFGLIACLYTAYRYITGNNDYFTKRNVPYIKPTFFFGSVKSLVLRRTSLCDHVIAVYNQLDGHKIAGMFDFLRPSYVVRDPELIKYITVKDFDHFVDVPIIIPEDAEPILTKGLQSLKGQKWKDMRSTLSPAFTSSKMKILFTVVSETGQQLTTHLENCYRQQQATAKHESMLGARLVPKKTADFFRTLVRETIKFREQEGIIRPDMIHLLMQVRQDNLWEDGSSSDVNLESQNTSTQDITRSTKISLDTDDIAAQALVFFSAGFEAVATLLSFSTLLLAVHQDIQNQAREEVDKVLAEHGGQVTYEAVQSIKYLDNILSETLRIYPPAPLISRKCVKEYQVPGSDLKIEKDSSVMVPIVGLHYDSNYFPNPETFNPDRFSEDNKHSIQPFTYMPFGSGPRHCIANRFALMETKTALVHLLSHFELHTTSKTQLPLRLVKGLKMAPEGDFWCGFKLRKPISNVTSSVASNAVESCLLLCSNCGIPW</sequence>
<keyword evidence="6 13" id="KW-0479">Metal-binding</keyword>
<evidence type="ECO:0000256" key="8">
    <source>
        <dbReference type="ARBA" id="ARBA00022848"/>
    </source>
</evidence>
<keyword evidence="5 13" id="KW-0349">Heme</keyword>
<keyword evidence="10 13" id="KW-0408">Iron</keyword>
<evidence type="ECO:0000256" key="1">
    <source>
        <dbReference type="ARBA" id="ARBA00001971"/>
    </source>
</evidence>
<evidence type="ECO:0000256" key="6">
    <source>
        <dbReference type="ARBA" id="ARBA00022723"/>
    </source>
</evidence>
<dbReference type="OrthoDB" id="2789670at2759"/>
<feature type="transmembrane region" description="Helical" evidence="15">
    <location>
        <begin position="14"/>
        <end position="33"/>
    </location>
</feature>
<protein>
    <recommendedName>
        <fullName evidence="18">Cytochrome P450 9e2</fullName>
    </recommendedName>
</protein>
<keyword evidence="15" id="KW-1133">Transmembrane helix</keyword>
<dbReference type="InterPro" id="IPR050476">
    <property type="entry name" value="Insect_CytP450_Detox"/>
</dbReference>
<dbReference type="CDD" id="cd11056">
    <property type="entry name" value="CYP6-like"/>
    <property type="match status" value="1"/>
</dbReference>
<keyword evidence="7" id="KW-0256">Endoplasmic reticulum</keyword>
<dbReference type="Gene3D" id="1.10.630.10">
    <property type="entry name" value="Cytochrome P450"/>
    <property type="match status" value="2"/>
</dbReference>
<dbReference type="SUPFAM" id="SSF48264">
    <property type="entry name" value="Cytochrome P450"/>
    <property type="match status" value="1"/>
</dbReference>
<evidence type="ECO:0000256" key="13">
    <source>
        <dbReference type="PIRSR" id="PIRSR602401-1"/>
    </source>
</evidence>
<dbReference type="GO" id="GO:0004497">
    <property type="term" value="F:monooxygenase activity"/>
    <property type="evidence" value="ECO:0007669"/>
    <property type="project" value="UniProtKB-KW"/>
</dbReference>
<evidence type="ECO:0000313" key="16">
    <source>
        <dbReference type="EMBL" id="PNF38479.1"/>
    </source>
</evidence>
<organism evidence="16 17">
    <name type="scientific">Cryptotermes secundus</name>
    <dbReference type="NCBI Taxonomy" id="105785"/>
    <lineage>
        <taxon>Eukaryota</taxon>
        <taxon>Metazoa</taxon>
        <taxon>Ecdysozoa</taxon>
        <taxon>Arthropoda</taxon>
        <taxon>Hexapoda</taxon>
        <taxon>Insecta</taxon>
        <taxon>Pterygota</taxon>
        <taxon>Neoptera</taxon>
        <taxon>Polyneoptera</taxon>
        <taxon>Dictyoptera</taxon>
        <taxon>Blattodea</taxon>
        <taxon>Blattoidea</taxon>
        <taxon>Termitoidae</taxon>
        <taxon>Kalotermitidae</taxon>
        <taxon>Cryptotermitinae</taxon>
        <taxon>Cryptotermes</taxon>
    </lineage>
</organism>
<evidence type="ECO:0000256" key="9">
    <source>
        <dbReference type="ARBA" id="ARBA00023002"/>
    </source>
</evidence>
<gene>
    <name evidence="16" type="ORF">B7P43_G03993</name>
</gene>
<accession>A0A2J7RCC5</accession>
<evidence type="ECO:0000256" key="2">
    <source>
        <dbReference type="ARBA" id="ARBA00004174"/>
    </source>
</evidence>
<dbReference type="EMBL" id="NEVH01005885">
    <property type="protein sequence ID" value="PNF38479.1"/>
    <property type="molecule type" value="Genomic_DNA"/>
</dbReference>
<proteinExistence type="inferred from homology"/>
<reference evidence="16 17" key="1">
    <citation type="submission" date="2017-12" db="EMBL/GenBank/DDBJ databases">
        <title>Hemimetabolous genomes reveal molecular basis of termite eusociality.</title>
        <authorList>
            <person name="Harrison M.C."/>
            <person name="Jongepier E."/>
            <person name="Robertson H.M."/>
            <person name="Arning N."/>
            <person name="Bitard-Feildel T."/>
            <person name="Chao H."/>
            <person name="Childers C.P."/>
            <person name="Dinh H."/>
            <person name="Doddapaneni H."/>
            <person name="Dugan S."/>
            <person name="Gowin J."/>
            <person name="Greiner C."/>
            <person name="Han Y."/>
            <person name="Hu H."/>
            <person name="Hughes D.S.T."/>
            <person name="Huylmans A.-K."/>
            <person name="Kemena C."/>
            <person name="Kremer L.P.M."/>
            <person name="Lee S.L."/>
            <person name="Lopez-Ezquerra A."/>
            <person name="Mallet L."/>
            <person name="Monroy-Kuhn J.M."/>
            <person name="Moser A."/>
            <person name="Murali S.C."/>
            <person name="Muzny D.M."/>
            <person name="Otani S."/>
            <person name="Piulachs M.-D."/>
            <person name="Poelchau M."/>
            <person name="Qu J."/>
            <person name="Schaub F."/>
            <person name="Wada-Katsumata A."/>
            <person name="Worley K.C."/>
            <person name="Xie Q."/>
            <person name="Ylla G."/>
            <person name="Poulsen M."/>
            <person name="Gibbs R.A."/>
            <person name="Schal C."/>
            <person name="Richards S."/>
            <person name="Belles X."/>
            <person name="Korb J."/>
            <person name="Bornberg-Bauer E."/>
        </authorList>
    </citation>
    <scope>NUCLEOTIDE SEQUENCE [LARGE SCALE GENOMIC DNA]</scope>
    <source>
        <tissue evidence="16">Whole body</tissue>
    </source>
</reference>
<dbReference type="InterPro" id="IPR017972">
    <property type="entry name" value="Cyt_P450_CS"/>
</dbReference>
<dbReference type="InterPro" id="IPR002401">
    <property type="entry name" value="Cyt_P450_E_grp-I"/>
</dbReference>
<dbReference type="AlphaFoldDB" id="A0A2J7RCC5"/>
<feature type="binding site" description="axial binding residue" evidence="13">
    <location>
        <position position="421"/>
    </location>
    <ligand>
        <name>heme</name>
        <dbReference type="ChEBI" id="CHEBI:30413"/>
    </ligand>
    <ligandPart>
        <name>Fe</name>
        <dbReference type="ChEBI" id="CHEBI:18248"/>
    </ligandPart>
</feature>
<dbReference type="InterPro" id="IPR001128">
    <property type="entry name" value="Cyt_P450"/>
</dbReference>
<dbReference type="InterPro" id="IPR036396">
    <property type="entry name" value="Cyt_P450_sf"/>
</dbReference>
<evidence type="ECO:0000256" key="14">
    <source>
        <dbReference type="RuleBase" id="RU000461"/>
    </source>
</evidence>
<dbReference type="PRINTS" id="PR00385">
    <property type="entry name" value="P450"/>
</dbReference>
<evidence type="ECO:0000256" key="12">
    <source>
        <dbReference type="ARBA" id="ARBA00023136"/>
    </source>
</evidence>
<dbReference type="GO" id="GO:0005506">
    <property type="term" value="F:iron ion binding"/>
    <property type="evidence" value="ECO:0007669"/>
    <property type="project" value="InterPro"/>
</dbReference>
<feature type="transmembrane region" description="Helical" evidence="15">
    <location>
        <begin position="275"/>
        <end position="299"/>
    </location>
</feature>
<name>A0A2J7RCC5_9NEOP</name>
<evidence type="ECO:0008006" key="18">
    <source>
        <dbReference type="Google" id="ProtNLM"/>
    </source>
</evidence>
<comment type="subcellular location">
    <subcellularLocation>
        <location evidence="3">Endoplasmic reticulum membrane</location>
        <topology evidence="3">Peripheral membrane protein</topology>
    </subcellularLocation>
    <subcellularLocation>
        <location evidence="2">Microsome membrane</location>
        <topology evidence="2">Peripheral membrane protein</topology>
    </subcellularLocation>
</comment>
<comment type="similarity">
    <text evidence="4 14">Belongs to the cytochrome P450 family.</text>
</comment>
<dbReference type="GO" id="GO:0016705">
    <property type="term" value="F:oxidoreductase activity, acting on paired donors, with incorporation or reduction of molecular oxygen"/>
    <property type="evidence" value="ECO:0007669"/>
    <property type="project" value="InterPro"/>
</dbReference>